<keyword evidence="6" id="KW-0479">Metal-binding</keyword>
<evidence type="ECO:0000256" key="8">
    <source>
        <dbReference type="ARBA" id="ARBA00022840"/>
    </source>
</evidence>
<comment type="subcellular location">
    <subcellularLocation>
        <location evidence="1">Cytoplasm</location>
    </subcellularLocation>
</comment>
<keyword evidence="5" id="KW-0819">tRNA processing</keyword>
<dbReference type="SUPFAM" id="SSF52540">
    <property type="entry name" value="P-loop containing nucleoside triphosphate hydrolases"/>
    <property type="match status" value="1"/>
</dbReference>
<keyword evidence="7" id="KW-0547">Nucleotide-binding</keyword>
<reference evidence="11 12" key="1">
    <citation type="journal article" date="2016" name="Nat. Commun.">
        <title>Thousands of microbial genomes shed light on interconnected biogeochemical processes in an aquifer system.</title>
        <authorList>
            <person name="Anantharaman K."/>
            <person name="Brown C.T."/>
            <person name="Hug L.A."/>
            <person name="Sharon I."/>
            <person name="Castelle C.J."/>
            <person name="Probst A.J."/>
            <person name="Thomas B.C."/>
            <person name="Singh A."/>
            <person name="Wilkins M.J."/>
            <person name="Karaoz U."/>
            <person name="Brodie E.L."/>
            <person name="Williams K.H."/>
            <person name="Hubbard S.S."/>
            <person name="Banfield J.F."/>
        </authorList>
    </citation>
    <scope>NUCLEOTIDE SEQUENCE [LARGE SCALE GENOMIC DNA]</scope>
</reference>
<dbReference type="Pfam" id="PF02367">
    <property type="entry name" value="TsaE"/>
    <property type="match status" value="1"/>
</dbReference>
<evidence type="ECO:0000256" key="5">
    <source>
        <dbReference type="ARBA" id="ARBA00022694"/>
    </source>
</evidence>
<evidence type="ECO:0000256" key="3">
    <source>
        <dbReference type="ARBA" id="ARBA00019010"/>
    </source>
</evidence>
<evidence type="ECO:0000256" key="7">
    <source>
        <dbReference type="ARBA" id="ARBA00022741"/>
    </source>
</evidence>
<dbReference type="PANTHER" id="PTHR33540:SF2">
    <property type="entry name" value="TRNA THREONYLCARBAMOYLADENOSINE BIOSYNTHESIS PROTEIN TSAE"/>
    <property type="match status" value="1"/>
</dbReference>
<dbReference type="GO" id="GO:0016740">
    <property type="term" value="F:transferase activity"/>
    <property type="evidence" value="ECO:0007669"/>
    <property type="project" value="UniProtKB-KW"/>
</dbReference>
<keyword evidence="11" id="KW-0808">Transferase</keyword>
<dbReference type="NCBIfam" id="TIGR00150">
    <property type="entry name" value="T6A_YjeE"/>
    <property type="match status" value="1"/>
</dbReference>
<dbReference type="InterPro" id="IPR003442">
    <property type="entry name" value="T6A_TsaE"/>
</dbReference>
<sequence length="147" mass="16784">MKHITKSPKETQKLGHFLLNKISVGTQKSGLIIALSGELGAGKTTLVQGLAKILGIKTKVKSPTFTLIKKYKLPKKFKNSKYLYHIDCYRLKNHKDLLSLGIKNILKDKENIILIEWPEKIRKILSDKKIDIRIEHIDKNTRKIAVS</sequence>
<comment type="caution">
    <text evidence="11">The sequence shown here is derived from an EMBL/GenBank/DDBJ whole genome shotgun (WGS) entry which is preliminary data.</text>
</comment>
<gene>
    <name evidence="11" type="ORF">A2650_03315</name>
</gene>
<evidence type="ECO:0000256" key="6">
    <source>
        <dbReference type="ARBA" id="ARBA00022723"/>
    </source>
</evidence>
<evidence type="ECO:0000313" key="12">
    <source>
        <dbReference type="Proteomes" id="UP000177117"/>
    </source>
</evidence>
<organism evidence="11 12">
    <name type="scientific">Candidatus Yanofskybacteria bacterium RIFCSPHIGHO2_01_FULL_41_53</name>
    <dbReference type="NCBI Taxonomy" id="1802663"/>
    <lineage>
        <taxon>Bacteria</taxon>
        <taxon>Candidatus Yanofskyibacteriota</taxon>
    </lineage>
</organism>
<dbReference type="InterPro" id="IPR027417">
    <property type="entry name" value="P-loop_NTPase"/>
</dbReference>
<dbReference type="Proteomes" id="UP000177117">
    <property type="component" value="Unassembled WGS sequence"/>
</dbReference>
<evidence type="ECO:0000256" key="4">
    <source>
        <dbReference type="ARBA" id="ARBA00022490"/>
    </source>
</evidence>
<protein>
    <recommendedName>
        <fullName evidence="3">tRNA threonylcarbamoyladenosine biosynthesis protein TsaE</fullName>
    </recommendedName>
    <alternativeName>
        <fullName evidence="10">t(6)A37 threonylcarbamoyladenosine biosynthesis protein TsaE</fullName>
    </alternativeName>
</protein>
<proteinExistence type="inferred from homology"/>
<name>A0A1F8EJB6_9BACT</name>
<dbReference type="PANTHER" id="PTHR33540">
    <property type="entry name" value="TRNA THREONYLCARBAMOYLADENOSINE BIOSYNTHESIS PROTEIN TSAE"/>
    <property type="match status" value="1"/>
</dbReference>
<keyword evidence="9" id="KW-0460">Magnesium</keyword>
<evidence type="ECO:0000313" key="11">
    <source>
        <dbReference type="EMBL" id="OGN00951.1"/>
    </source>
</evidence>
<evidence type="ECO:0000256" key="2">
    <source>
        <dbReference type="ARBA" id="ARBA00007599"/>
    </source>
</evidence>
<evidence type="ECO:0000256" key="1">
    <source>
        <dbReference type="ARBA" id="ARBA00004496"/>
    </source>
</evidence>
<dbReference type="GO" id="GO:0046872">
    <property type="term" value="F:metal ion binding"/>
    <property type="evidence" value="ECO:0007669"/>
    <property type="project" value="UniProtKB-KW"/>
</dbReference>
<keyword evidence="8" id="KW-0067">ATP-binding</keyword>
<keyword evidence="4" id="KW-0963">Cytoplasm</keyword>
<dbReference type="GO" id="GO:0005737">
    <property type="term" value="C:cytoplasm"/>
    <property type="evidence" value="ECO:0007669"/>
    <property type="project" value="UniProtKB-SubCell"/>
</dbReference>
<dbReference type="AlphaFoldDB" id="A0A1F8EJB6"/>
<dbReference type="GO" id="GO:0005524">
    <property type="term" value="F:ATP binding"/>
    <property type="evidence" value="ECO:0007669"/>
    <property type="project" value="UniProtKB-KW"/>
</dbReference>
<dbReference type="Gene3D" id="3.40.50.300">
    <property type="entry name" value="P-loop containing nucleotide triphosphate hydrolases"/>
    <property type="match status" value="1"/>
</dbReference>
<evidence type="ECO:0000256" key="10">
    <source>
        <dbReference type="ARBA" id="ARBA00032441"/>
    </source>
</evidence>
<dbReference type="EMBL" id="MGJD01000012">
    <property type="protein sequence ID" value="OGN00951.1"/>
    <property type="molecule type" value="Genomic_DNA"/>
</dbReference>
<dbReference type="GO" id="GO:0002949">
    <property type="term" value="P:tRNA threonylcarbamoyladenosine modification"/>
    <property type="evidence" value="ECO:0007669"/>
    <property type="project" value="InterPro"/>
</dbReference>
<evidence type="ECO:0000256" key="9">
    <source>
        <dbReference type="ARBA" id="ARBA00022842"/>
    </source>
</evidence>
<comment type="similarity">
    <text evidence="2">Belongs to the TsaE family.</text>
</comment>
<accession>A0A1F8EJB6</accession>